<evidence type="ECO:0000259" key="1">
    <source>
        <dbReference type="PROSITE" id="PS51736"/>
    </source>
</evidence>
<accession>A0ABU1SDH4</accession>
<dbReference type="PROSITE" id="PS51736">
    <property type="entry name" value="RECOMBINASES_3"/>
    <property type="match status" value="1"/>
</dbReference>
<feature type="domain" description="Resolvase/invertase-type recombinase catalytic" evidence="1">
    <location>
        <begin position="14"/>
        <end position="159"/>
    </location>
</feature>
<evidence type="ECO:0000313" key="3">
    <source>
        <dbReference type="EMBL" id="MDR6867639.1"/>
    </source>
</evidence>
<dbReference type="EMBL" id="JAVDUM010000009">
    <property type="protein sequence ID" value="MDR6867639.1"/>
    <property type="molecule type" value="Genomic_DNA"/>
</dbReference>
<reference evidence="3 4" key="1">
    <citation type="submission" date="2023-07" db="EMBL/GenBank/DDBJ databases">
        <title>Sorghum-associated microbial communities from plants grown in Nebraska, USA.</title>
        <authorList>
            <person name="Schachtman D."/>
        </authorList>
    </citation>
    <scope>NUCLEOTIDE SEQUENCE [LARGE SCALE GENOMIC DNA]</scope>
    <source>
        <strain evidence="3 4">2980</strain>
    </source>
</reference>
<proteinExistence type="predicted"/>
<dbReference type="InterPro" id="IPR025827">
    <property type="entry name" value="Zn_ribbon_recom_dom"/>
</dbReference>
<dbReference type="CDD" id="cd00338">
    <property type="entry name" value="Ser_Recombinase"/>
    <property type="match status" value="1"/>
</dbReference>
<gene>
    <name evidence="3" type="ORF">J2Y69_002243</name>
</gene>
<dbReference type="PANTHER" id="PTHR30461:SF23">
    <property type="entry name" value="DNA RECOMBINASE-RELATED"/>
    <property type="match status" value="1"/>
</dbReference>
<dbReference type="SMART" id="SM00857">
    <property type="entry name" value="Resolvase"/>
    <property type="match status" value="1"/>
</dbReference>
<dbReference type="InterPro" id="IPR050639">
    <property type="entry name" value="SSR_resolvase"/>
</dbReference>
<dbReference type="SUPFAM" id="SSF53041">
    <property type="entry name" value="Resolvase-like"/>
    <property type="match status" value="1"/>
</dbReference>
<dbReference type="Gene3D" id="3.40.50.1390">
    <property type="entry name" value="Resolvase, N-terminal catalytic domain"/>
    <property type="match status" value="1"/>
</dbReference>
<dbReference type="InterPro" id="IPR011109">
    <property type="entry name" value="DNA_bind_recombinase_dom"/>
</dbReference>
<evidence type="ECO:0000313" key="4">
    <source>
        <dbReference type="Proteomes" id="UP001259347"/>
    </source>
</evidence>
<protein>
    <submittedName>
        <fullName evidence="3">DNA invertase Pin-like site-specific DNA recombinase</fullName>
    </submittedName>
</protein>
<comment type="caution">
    <text evidence="3">The sequence shown here is derived from an EMBL/GenBank/DDBJ whole genome shotgun (WGS) entry which is preliminary data.</text>
</comment>
<name>A0ABU1SDH4_9MICO</name>
<dbReference type="InterPro" id="IPR038109">
    <property type="entry name" value="DNA_bind_recomb_sf"/>
</dbReference>
<dbReference type="InterPro" id="IPR006119">
    <property type="entry name" value="Resolv_N"/>
</dbReference>
<feature type="domain" description="Recombinase" evidence="2">
    <location>
        <begin position="167"/>
        <end position="272"/>
    </location>
</feature>
<dbReference type="PROSITE" id="PS51737">
    <property type="entry name" value="RECOMBINASE_DNA_BIND"/>
    <property type="match status" value="1"/>
</dbReference>
<dbReference type="InterPro" id="IPR036162">
    <property type="entry name" value="Resolvase-like_N_sf"/>
</dbReference>
<organism evidence="3 4">
    <name type="scientific">Microbacterium resistens</name>
    <dbReference type="NCBI Taxonomy" id="156977"/>
    <lineage>
        <taxon>Bacteria</taxon>
        <taxon>Bacillati</taxon>
        <taxon>Actinomycetota</taxon>
        <taxon>Actinomycetes</taxon>
        <taxon>Micrococcales</taxon>
        <taxon>Microbacteriaceae</taxon>
        <taxon>Microbacterium</taxon>
    </lineage>
</organism>
<evidence type="ECO:0000259" key="2">
    <source>
        <dbReference type="PROSITE" id="PS51737"/>
    </source>
</evidence>
<sequence>MVGRLRPVTNTALHAIIYLRQSVHRDDSISLELQELACRDYCDRMGYEVITVEADPGISGRTWNRPAVQRVMAAIDTREADVIVLWKWSRLSRSRKDWALAIDRADIAGGKIESATEPIDTATASGRFARGVMTEYAAFQSEQIGEQWEEVRQRRLNLGLPVSGRLPFGWTRTPNGIAPHPEHGPIVVEMYRRYLNGEGSASIAAWLNAQGIPAPNGGAWRRPRPLSVMDSPVHAGLIPYRGATYPGQHDPIIDEATWDAYRSERTRRRDHAEKPRDYHHLLSGVMLCSCGGRMHGKGSTTAGKVYRGYLCGSTLNGHDQRAYVSAITIEPLVTDWLLALDPQVDAKPLDAAATARLAAILREQIALDAEQTTLTRQLGRELIPEAAYVRATNEITTELARLKAEENALTPPRTISPTAVITLQDTWPGMTIPEQNRGLRKVVESVTVHDSGERFTIRTVWGRDHELRGPARWRGKRRTT</sequence>
<dbReference type="Pfam" id="PF00239">
    <property type="entry name" value="Resolvase"/>
    <property type="match status" value="1"/>
</dbReference>
<dbReference type="PANTHER" id="PTHR30461">
    <property type="entry name" value="DNA-INVERTASE FROM LAMBDOID PROPHAGE"/>
    <property type="match status" value="1"/>
</dbReference>
<keyword evidence="4" id="KW-1185">Reference proteome</keyword>
<dbReference type="Gene3D" id="3.90.1750.20">
    <property type="entry name" value="Putative Large Serine Recombinase, Chain B, Domain 2"/>
    <property type="match status" value="1"/>
</dbReference>
<dbReference type="Pfam" id="PF07508">
    <property type="entry name" value="Recombinase"/>
    <property type="match status" value="1"/>
</dbReference>
<dbReference type="Pfam" id="PF13408">
    <property type="entry name" value="Zn_ribbon_recom"/>
    <property type="match status" value="1"/>
</dbReference>
<dbReference type="Proteomes" id="UP001259347">
    <property type="component" value="Unassembled WGS sequence"/>
</dbReference>